<feature type="domain" description="RagB/SusD" evidence="7">
    <location>
        <begin position="435"/>
        <end position="603"/>
    </location>
</feature>
<evidence type="ECO:0000256" key="4">
    <source>
        <dbReference type="ARBA" id="ARBA00023136"/>
    </source>
</evidence>
<evidence type="ECO:0000256" key="6">
    <source>
        <dbReference type="SAM" id="SignalP"/>
    </source>
</evidence>
<evidence type="ECO:0000259" key="7">
    <source>
        <dbReference type="Pfam" id="PF07980"/>
    </source>
</evidence>
<keyword evidence="10" id="KW-1185">Reference proteome</keyword>
<feature type="domain" description="SusD-like N-terminal" evidence="8">
    <location>
        <begin position="68"/>
        <end position="208"/>
    </location>
</feature>
<dbReference type="SUPFAM" id="SSF48452">
    <property type="entry name" value="TPR-like"/>
    <property type="match status" value="1"/>
</dbReference>
<dbReference type="InterPro" id="IPR033985">
    <property type="entry name" value="SusD-like_N"/>
</dbReference>
<dbReference type="Gene3D" id="1.25.40.390">
    <property type="match status" value="2"/>
</dbReference>
<evidence type="ECO:0000259" key="8">
    <source>
        <dbReference type="Pfam" id="PF14322"/>
    </source>
</evidence>
<proteinExistence type="inferred from homology"/>
<evidence type="ECO:0000313" key="10">
    <source>
        <dbReference type="Proteomes" id="UP001230035"/>
    </source>
</evidence>
<sequence>MKKYSKFLFVGLGLFIASCSDSLLDTYTPGQLTEDIAVQNSTDLSRLMNAAYVSLTPISEIEFNSVFTDEVGIGFANGGQGLSDNYAFLLNPSTDSPNGIWSTNYITLAYINRVIKFADSNVTPVDAADQLLINRLKAEAYTLRAHCHLQLLAYFSTNPKDLNALGAVLINDVVPSSYLGVRVTNAEMYASIDSDLAAAEALYATVTEAPNPIYANVNFTKALKARAAALRGDYTNALTYADAVINSSGLSLATFSNYTSVFHTDANASNVEVIFKLKKQTNQTRTGAIWASVNSTVNGSPFYEMGRSLFNIMNTTNLPTATNIQVTSITGNNITVSGGTLAVGDMFVSTVSVPSNATTANGTTTSPSGSLLAGKVYFVRTVTGGNVITLTDTANGTSTISLAAASSSNVNNAPLFPLNAKTNYGDIRYATNVHPSSIIDYNYATSSDFRNTDKIAIRKYPGTTANGNLVNDIKICRLGEMYLIKAEAQVAANDLAGAAATIKALRDSRTNRVQPTPSYASATDAWKDILKERRIELAFEGFRFIDLKRLGTLANEGILRDPADCAVNGACSMAVTDYRFALPIPLDESIPNPGILSQQNPGY</sequence>
<evidence type="ECO:0000256" key="1">
    <source>
        <dbReference type="ARBA" id="ARBA00004442"/>
    </source>
</evidence>
<gene>
    <name evidence="9" type="ORF">QHT84_08750</name>
</gene>
<evidence type="ECO:0000256" key="5">
    <source>
        <dbReference type="ARBA" id="ARBA00023237"/>
    </source>
</evidence>
<dbReference type="PROSITE" id="PS51257">
    <property type="entry name" value="PROKAR_LIPOPROTEIN"/>
    <property type="match status" value="1"/>
</dbReference>
<evidence type="ECO:0000256" key="2">
    <source>
        <dbReference type="ARBA" id="ARBA00006275"/>
    </source>
</evidence>
<comment type="similarity">
    <text evidence="2">Belongs to the SusD family.</text>
</comment>
<accession>A0ABT6XQY0</accession>
<comment type="subcellular location">
    <subcellularLocation>
        <location evidence="1">Cell outer membrane</location>
    </subcellularLocation>
</comment>
<feature type="signal peptide" evidence="6">
    <location>
        <begin position="1"/>
        <end position="19"/>
    </location>
</feature>
<dbReference type="Pfam" id="PF07980">
    <property type="entry name" value="SusD_RagB"/>
    <property type="match status" value="1"/>
</dbReference>
<dbReference type="InterPro" id="IPR012944">
    <property type="entry name" value="SusD_RagB_dom"/>
</dbReference>
<dbReference type="RefSeq" id="WP_283239176.1">
    <property type="nucleotide sequence ID" value="NZ_JASGBP010000004.1"/>
</dbReference>
<keyword evidence="5" id="KW-0998">Cell outer membrane</keyword>
<organism evidence="9 10">
    <name type="scientific">Flavobacterium sedimenticola</name>
    <dbReference type="NCBI Taxonomy" id="3043286"/>
    <lineage>
        <taxon>Bacteria</taxon>
        <taxon>Pseudomonadati</taxon>
        <taxon>Bacteroidota</taxon>
        <taxon>Flavobacteriia</taxon>
        <taxon>Flavobacteriales</taxon>
        <taxon>Flavobacteriaceae</taxon>
        <taxon>Flavobacterium</taxon>
    </lineage>
</organism>
<dbReference type="EMBL" id="JASGBP010000004">
    <property type="protein sequence ID" value="MDI9257500.1"/>
    <property type="molecule type" value="Genomic_DNA"/>
</dbReference>
<reference evidence="9 10" key="1">
    <citation type="submission" date="2023-05" db="EMBL/GenBank/DDBJ databases">
        <title>Flavobacterium sedimenti sp. nov., isolated from the sediment.</title>
        <authorList>
            <person name="Wu N."/>
        </authorList>
    </citation>
    <scope>NUCLEOTIDE SEQUENCE [LARGE SCALE GENOMIC DNA]</scope>
    <source>
        <strain evidence="9 10">YZ-48</strain>
    </source>
</reference>
<dbReference type="Pfam" id="PF14322">
    <property type="entry name" value="SusD-like_3"/>
    <property type="match status" value="1"/>
</dbReference>
<evidence type="ECO:0000313" key="9">
    <source>
        <dbReference type="EMBL" id="MDI9257500.1"/>
    </source>
</evidence>
<keyword evidence="4" id="KW-0472">Membrane</keyword>
<keyword evidence="3 6" id="KW-0732">Signal</keyword>
<evidence type="ECO:0000256" key="3">
    <source>
        <dbReference type="ARBA" id="ARBA00022729"/>
    </source>
</evidence>
<name>A0ABT6XQY0_9FLAO</name>
<comment type="caution">
    <text evidence="9">The sequence shown here is derived from an EMBL/GenBank/DDBJ whole genome shotgun (WGS) entry which is preliminary data.</text>
</comment>
<protein>
    <submittedName>
        <fullName evidence="9">RagB/SusD family nutrient uptake outer membrane protein</fullName>
    </submittedName>
</protein>
<dbReference type="Proteomes" id="UP001230035">
    <property type="component" value="Unassembled WGS sequence"/>
</dbReference>
<dbReference type="InterPro" id="IPR011990">
    <property type="entry name" value="TPR-like_helical_dom_sf"/>
</dbReference>
<feature type="chain" id="PRO_5045093889" evidence="6">
    <location>
        <begin position="20"/>
        <end position="603"/>
    </location>
</feature>